<feature type="transmembrane region" description="Helical" evidence="12">
    <location>
        <begin position="277"/>
        <end position="295"/>
    </location>
</feature>
<keyword evidence="9 12" id="KW-1133">Transmembrane helix</keyword>
<keyword evidence="11 12" id="KW-0472">Membrane</keyword>
<evidence type="ECO:0000256" key="12">
    <source>
        <dbReference type="SAM" id="Phobius"/>
    </source>
</evidence>
<evidence type="ECO:0000313" key="15">
    <source>
        <dbReference type="Proteomes" id="UP000240258"/>
    </source>
</evidence>
<dbReference type="InterPro" id="IPR050640">
    <property type="entry name" value="Bact_2-comp_sensor_kinase"/>
</dbReference>
<reference evidence="15" key="1">
    <citation type="journal article" date="2018" name="MSphere">
        <title>Fusobacterium Genomics Using MinION and Illumina Sequencing Enables Genome Completion and Correction.</title>
        <authorList>
            <person name="Todd S.M."/>
            <person name="Settlage R.E."/>
            <person name="Lahmers K.K."/>
            <person name="Slade D.J."/>
        </authorList>
    </citation>
    <scope>NUCLEOTIDE SEQUENCE [LARGE SCALE GENOMIC DNA]</scope>
    <source>
        <strain evidence="15">ATCC 9817</strain>
    </source>
</reference>
<sequence>MIVMGNKKFVSFKEQMKKILIFYSLIPIIFTALIGYGMIYYLSYRAMVNNNNNNLKNLSQQTDEIISKVYNEIDRLSKDEILKKVILDDEINEKAYELLYKSPLNLEIDGKFVLYDKNINILMTNAEFLGSSNGYIWGLFYRMLSNNEKTINYVGKLYFREGNVSNFSVGKPIKNNNEIIGYLVYHMLDKNFEKIMGDSENFGVVLTDKYNNVISTNNANFKDSLDKLKKEFREKKNYLKYRGRKYYISKQEVFYSNIDVYCISSTEYIIDNFIESFIYITIVFIFLVIFMSKVAKNIALKKTKTIEEIIKAIKNIETGDLDTQINIKSNDEFEIIGDTYNQMLLDIKRLIEKNKEEATHSIVTEIKQLESQFNPHFLFNTLEMLRYTIHLDKKMANKIIINMASILRFSIENKSSEVKIEREIFYIKNYLEIQKIRFGDKFSYSIDVEERFLEYLTPKLIIQPIVENSIKHGYIQEKEFKILIKIKQKRERIQIGIFDNGKGIEKQELKLLKEKLLKRNLSLKEHIGMYNVQRRIELLYGKEYGLNIRSSSNRGTYIGIEIPFKLEWRQDDKSIDSRR</sequence>
<evidence type="ECO:0000256" key="4">
    <source>
        <dbReference type="ARBA" id="ARBA00022679"/>
    </source>
</evidence>
<dbReference type="InterPro" id="IPR036890">
    <property type="entry name" value="HATPase_C_sf"/>
</dbReference>
<keyword evidence="7 14" id="KW-0418">Kinase</keyword>
<dbReference type="PANTHER" id="PTHR34220:SF11">
    <property type="entry name" value="SENSOR PROTEIN KINASE HPTS"/>
    <property type="match status" value="1"/>
</dbReference>
<keyword evidence="4" id="KW-0808">Transferase</keyword>
<dbReference type="Proteomes" id="UP000240258">
    <property type="component" value="Chromosome"/>
</dbReference>
<dbReference type="InterPro" id="IPR003660">
    <property type="entry name" value="HAMP_dom"/>
</dbReference>
<evidence type="ECO:0000256" key="9">
    <source>
        <dbReference type="ARBA" id="ARBA00022989"/>
    </source>
</evidence>
<organism evidence="14 15">
    <name type="scientific">Fusobacterium mortiferum ATCC 9817</name>
    <dbReference type="NCBI Taxonomy" id="469616"/>
    <lineage>
        <taxon>Bacteria</taxon>
        <taxon>Fusobacteriati</taxon>
        <taxon>Fusobacteriota</taxon>
        <taxon>Fusobacteriia</taxon>
        <taxon>Fusobacteriales</taxon>
        <taxon>Fusobacteriaceae</taxon>
        <taxon>Fusobacterium</taxon>
    </lineage>
</organism>
<keyword evidence="2" id="KW-1003">Cell membrane</keyword>
<dbReference type="GO" id="GO:0016301">
    <property type="term" value="F:kinase activity"/>
    <property type="evidence" value="ECO:0007669"/>
    <property type="project" value="UniProtKB-KW"/>
</dbReference>
<evidence type="ECO:0000256" key="8">
    <source>
        <dbReference type="ARBA" id="ARBA00022840"/>
    </source>
</evidence>
<protein>
    <submittedName>
        <fullName evidence="14">Two-component sensor histidine kinase</fullName>
    </submittedName>
</protein>
<dbReference type="InterPro" id="IPR003594">
    <property type="entry name" value="HATPase_dom"/>
</dbReference>
<dbReference type="Pfam" id="PF02518">
    <property type="entry name" value="HATPase_c"/>
    <property type="match status" value="1"/>
</dbReference>
<evidence type="ECO:0000256" key="1">
    <source>
        <dbReference type="ARBA" id="ARBA00004651"/>
    </source>
</evidence>
<evidence type="ECO:0000256" key="2">
    <source>
        <dbReference type="ARBA" id="ARBA00022475"/>
    </source>
</evidence>
<evidence type="ECO:0000256" key="6">
    <source>
        <dbReference type="ARBA" id="ARBA00022741"/>
    </source>
</evidence>
<evidence type="ECO:0000256" key="5">
    <source>
        <dbReference type="ARBA" id="ARBA00022692"/>
    </source>
</evidence>
<evidence type="ECO:0000256" key="11">
    <source>
        <dbReference type="ARBA" id="ARBA00023136"/>
    </source>
</evidence>
<accession>A0ABN5JB08</accession>
<name>A0ABN5JB08_FUSMR</name>
<dbReference type="SUPFAM" id="SSF55874">
    <property type="entry name" value="ATPase domain of HSP90 chaperone/DNA topoisomerase II/histidine kinase"/>
    <property type="match status" value="1"/>
</dbReference>
<keyword evidence="3" id="KW-0597">Phosphoprotein</keyword>
<keyword evidence="8" id="KW-0067">ATP-binding</keyword>
<dbReference type="InterPro" id="IPR010559">
    <property type="entry name" value="Sig_transdc_His_kin_internal"/>
</dbReference>
<keyword evidence="6" id="KW-0547">Nucleotide-binding</keyword>
<dbReference type="Pfam" id="PF06580">
    <property type="entry name" value="His_kinase"/>
    <property type="match status" value="1"/>
</dbReference>
<dbReference type="EMBL" id="CP028102">
    <property type="protein sequence ID" value="AVQ19635.1"/>
    <property type="molecule type" value="Genomic_DNA"/>
</dbReference>
<comment type="subcellular location">
    <subcellularLocation>
        <location evidence="1">Cell membrane</location>
        <topology evidence="1">Multi-pass membrane protein</topology>
    </subcellularLocation>
</comment>
<keyword evidence="10" id="KW-0902">Two-component regulatory system</keyword>
<dbReference type="CDD" id="cd06225">
    <property type="entry name" value="HAMP"/>
    <property type="match status" value="1"/>
</dbReference>
<evidence type="ECO:0000256" key="7">
    <source>
        <dbReference type="ARBA" id="ARBA00022777"/>
    </source>
</evidence>
<proteinExistence type="predicted"/>
<evidence type="ECO:0000313" key="14">
    <source>
        <dbReference type="EMBL" id="AVQ19635.1"/>
    </source>
</evidence>
<dbReference type="SMART" id="SM00304">
    <property type="entry name" value="HAMP"/>
    <property type="match status" value="1"/>
</dbReference>
<feature type="transmembrane region" description="Helical" evidence="12">
    <location>
        <begin position="20"/>
        <end position="42"/>
    </location>
</feature>
<dbReference type="Pfam" id="PF00672">
    <property type="entry name" value="HAMP"/>
    <property type="match status" value="1"/>
</dbReference>
<evidence type="ECO:0000256" key="10">
    <source>
        <dbReference type="ARBA" id="ARBA00023012"/>
    </source>
</evidence>
<dbReference type="SUPFAM" id="SSF158472">
    <property type="entry name" value="HAMP domain-like"/>
    <property type="match status" value="1"/>
</dbReference>
<feature type="domain" description="HAMP" evidence="13">
    <location>
        <begin position="303"/>
        <end position="352"/>
    </location>
</feature>
<dbReference type="PANTHER" id="PTHR34220">
    <property type="entry name" value="SENSOR HISTIDINE KINASE YPDA"/>
    <property type="match status" value="1"/>
</dbReference>
<dbReference type="Gene3D" id="6.10.340.10">
    <property type="match status" value="1"/>
</dbReference>
<evidence type="ECO:0000256" key="3">
    <source>
        <dbReference type="ARBA" id="ARBA00022553"/>
    </source>
</evidence>
<dbReference type="PROSITE" id="PS50885">
    <property type="entry name" value="HAMP"/>
    <property type="match status" value="1"/>
</dbReference>
<evidence type="ECO:0000259" key="13">
    <source>
        <dbReference type="PROSITE" id="PS50885"/>
    </source>
</evidence>
<keyword evidence="5 12" id="KW-0812">Transmembrane</keyword>
<dbReference type="Gene3D" id="3.30.565.10">
    <property type="entry name" value="Histidine kinase-like ATPase, C-terminal domain"/>
    <property type="match status" value="1"/>
</dbReference>
<keyword evidence="15" id="KW-1185">Reference proteome</keyword>
<gene>
    <name evidence="14" type="ORF">C4N19_11255</name>
</gene>